<dbReference type="AlphaFoldDB" id="A0A5S9NLE3"/>
<protein>
    <submittedName>
        <fullName evidence="3">Uncharacterized protein</fullName>
    </submittedName>
</protein>
<keyword evidence="2" id="KW-0732">Signal</keyword>
<feature type="chain" id="PRO_5024824257" evidence="2">
    <location>
        <begin position="22"/>
        <end position="104"/>
    </location>
</feature>
<evidence type="ECO:0000256" key="2">
    <source>
        <dbReference type="SAM" id="SignalP"/>
    </source>
</evidence>
<dbReference type="EMBL" id="CACSAS010000001">
    <property type="protein sequence ID" value="CAA0091545.1"/>
    <property type="molecule type" value="Genomic_DNA"/>
</dbReference>
<accession>A0A5S9NLE3</accession>
<feature type="signal peptide" evidence="2">
    <location>
        <begin position="1"/>
        <end position="21"/>
    </location>
</feature>
<proteinExistence type="predicted"/>
<gene>
    <name evidence="3" type="ORF">STARVERO_01326</name>
</gene>
<dbReference type="RefSeq" id="WP_144343531.1">
    <property type="nucleotide sequence ID" value="NZ_CACSAS010000001.1"/>
</dbReference>
<name>A0A5S9NLE3_9HYPH</name>
<keyword evidence="4" id="KW-1185">Reference proteome</keyword>
<feature type="region of interest" description="Disordered" evidence="1">
    <location>
        <begin position="28"/>
        <end position="104"/>
    </location>
</feature>
<organism evidence="3 4">
    <name type="scientific">Starkeya nomas</name>
    <dbReference type="NCBI Taxonomy" id="2666134"/>
    <lineage>
        <taxon>Bacteria</taxon>
        <taxon>Pseudomonadati</taxon>
        <taxon>Pseudomonadota</taxon>
        <taxon>Alphaproteobacteria</taxon>
        <taxon>Hyphomicrobiales</taxon>
        <taxon>Xanthobacteraceae</taxon>
        <taxon>Starkeya</taxon>
    </lineage>
</organism>
<evidence type="ECO:0000313" key="4">
    <source>
        <dbReference type="Proteomes" id="UP000433050"/>
    </source>
</evidence>
<dbReference type="Proteomes" id="UP000433050">
    <property type="component" value="Unassembled WGS sequence"/>
</dbReference>
<reference evidence="3 4" key="1">
    <citation type="submission" date="2019-12" db="EMBL/GenBank/DDBJ databases">
        <authorList>
            <person name="Reyes-Prieto M."/>
        </authorList>
    </citation>
    <scope>NUCLEOTIDE SEQUENCE [LARGE SCALE GENOMIC DNA]</scope>
    <source>
        <strain evidence="3">HF14-78462</strain>
    </source>
</reference>
<evidence type="ECO:0000256" key="1">
    <source>
        <dbReference type="SAM" id="MobiDB-lite"/>
    </source>
</evidence>
<sequence length="104" mass="10622">MRYAVISAVALVIAGALPAAAQESITVHPRAQPGNGGGLEITIPPINNPNYLDPGPMPNDPGTDKSQDYMNQAGGDYMNDAGPGSDVDADILPDSDGAYGSPIE</sequence>
<evidence type="ECO:0000313" key="3">
    <source>
        <dbReference type="EMBL" id="CAA0091545.1"/>
    </source>
</evidence>